<dbReference type="InterPro" id="IPR000408">
    <property type="entry name" value="Reg_chr_condens"/>
</dbReference>
<feature type="compositionally biased region" description="Pro residues" evidence="2">
    <location>
        <begin position="339"/>
        <end position="349"/>
    </location>
</feature>
<gene>
    <name evidence="3" type="primary">SPOSA6832_04928</name>
</gene>
<dbReference type="PANTHER" id="PTHR47563:SF1">
    <property type="entry name" value="PROTEIN FMP25, MITOCHONDRIAL"/>
    <property type="match status" value="1"/>
</dbReference>
<protein>
    <submittedName>
        <fullName evidence="3">SPOSA6832_04928-mRNA-1:cds</fullName>
    </submittedName>
</protein>
<dbReference type="OrthoDB" id="10256179at2759"/>
<feature type="non-terminal residue" evidence="3">
    <location>
        <position position="1"/>
    </location>
</feature>
<dbReference type="GO" id="GO:0005743">
    <property type="term" value="C:mitochondrial inner membrane"/>
    <property type="evidence" value="ECO:0007669"/>
    <property type="project" value="TreeGrafter"/>
</dbReference>
<dbReference type="InterPro" id="IPR009091">
    <property type="entry name" value="RCC1/BLIP-II"/>
</dbReference>
<sequence>MLRTQLSCTAPSLKLFHSARSSSSSSHRRVLIGTASTAAVLLGSYALLVQGKVVEMEAEQGKAAGWDRQSQLHEGKQGTLGPEVFLWGRNSHGVTAPPSPSSSSPAPEVIKRPLASPAFSHLVLRDLALSSTYGVALDAKGDVLQWGYGFSAPGAVEKTLVGKDLVRVQPTEEGKVFGLSRRGEIWVWASDKLNQRAGGVEAKLETGSASQGAGGGSSLGWLGKGSLWGTSDANEVECIQLKPDVKLERGEKFVSLSAGSSHLLALTSTGRSFALPLCLRANEYGQLGVRSIELLAPRRPGFSPAGPLTVRLEPDEHINEMARNKVPPVPKNLDPLLLPPTSPLSPSNPAPHEQAIPPLPAPSTGTTPVLHPDPVQHTRLERSIHFCTTLHEIPSLRGVKVVELVAGKNHSLARLGGKAEGRVLGWGAAAYGQLALGDIRSLARAGIGPSLSFPSIPVPTEVPFLRSPAYSNNRPTVAKCVKLAAGGNVSYFVVEVERPGALGVPVVAVDLLAVSRVLWVSRTRAPFQRSVLRWLEKEGDGCALIISPSPRNHQTGQGQFGGIGNGMWAHATSPMRVKSVSGLSEWNETSGRVEPIGIKDVQAGETHVAIVLDNAVTQPSGAKFGRDVLVFGHNEFYQVPLTSLLLSLLSLTRAFSSQLGTGKRSNLALPQHLPPLPYPGLDKPPTAAAALLDDGEKVEAGVGSSGTPSPMPHKRLQRAFRFLLFSNPPPPPPFLSLALLHGFRPGKMLGPLTCMVRTVAPDLRTRQLGRKIRVEEAITAGDGGTAVYWRIVDP</sequence>
<dbReference type="Gene3D" id="2.130.10.30">
    <property type="entry name" value="Regulator of chromosome condensation 1/beta-lactamase-inhibitor protein II"/>
    <property type="match status" value="3"/>
</dbReference>
<evidence type="ECO:0000313" key="3">
    <source>
        <dbReference type="EMBL" id="CEQ43037.1"/>
    </source>
</evidence>
<dbReference type="AlphaFoldDB" id="A0A0D6ESD7"/>
<evidence type="ECO:0000256" key="1">
    <source>
        <dbReference type="PROSITE-ProRule" id="PRU00235"/>
    </source>
</evidence>
<dbReference type="InterPro" id="IPR053245">
    <property type="entry name" value="MitoProcess-Associated"/>
</dbReference>
<keyword evidence="4" id="KW-1185">Reference proteome</keyword>
<accession>A0A0D6ESD7</accession>
<dbReference type="PROSITE" id="PS00626">
    <property type="entry name" value="RCC1_2"/>
    <property type="match status" value="1"/>
</dbReference>
<organism evidence="3 4">
    <name type="scientific">Sporidiobolus salmonicolor</name>
    <name type="common">Yeast-like fungus</name>
    <name type="synonym">Sporobolomyces salmonicolor</name>
    <dbReference type="NCBI Taxonomy" id="5005"/>
    <lineage>
        <taxon>Eukaryota</taxon>
        <taxon>Fungi</taxon>
        <taxon>Dikarya</taxon>
        <taxon>Basidiomycota</taxon>
        <taxon>Pucciniomycotina</taxon>
        <taxon>Microbotryomycetes</taxon>
        <taxon>Sporidiobolales</taxon>
        <taxon>Sporidiobolaceae</taxon>
        <taxon>Sporobolomyces</taxon>
    </lineage>
</organism>
<proteinExistence type="predicted"/>
<dbReference type="EMBL" id="CENE01000045">
    <property type="protein sequence ID" value="CEQ43037.1"/>
    <property type="molecule type" value="Genomic_DNA"/>
</dbReference>
<name>A0A0D6ESD7_SPOSA</name>
<dbReference type="GO" id="GO:0034551">
    <property type="term" value="P:mitochondrial respiratory chain complex III assembly"/>
    <property type="evidence" value="ECO:0007669"/>
    <property type="project" value="TreeGrafter"/>
</dbReference>
<dbReference type="PANTHER" id="PTHR47563">
    <property type="entry name" value="PROTEIN FMP25, MITOCHONDRIAL"/>
    <property type="match status" value="1"/>
</dbReference>
<evidence type="ECO:0000313" key="4">
    <source>
        <dbReference type="Proteomes" id="UP000243876"/>
    </source>
</evidence>
<feature type="region of interest" description="Disordered" evidence="2">
    <location>
        <begin position="339"/>
        <end position="363"/>
    </location>
</feature>
<feature type="repeat" description="RCC1" evidence="1">
    <location>
        <begin position="421"/>
        <end position="496"/>
    </location>
</feature>
<reference evidence="4" key="1">
    <citation type="submission" date="2015-02" db="EMBL/GenBank/DDBJ databases">
        <authorList>
            <person name="Gon?alves P."/>
        </authorList>
    </citation>
    <scope>NUCLEOTIDE SEQUENCE [LARGE SCALE GENOMIC DNA]</scope>
</reference>
<dbReference type="PROSITE" id="PS50012">
    <property type="entry name" value="RCC1_3"/>
    <property type="match status" value="1"/>
</dbReference>
<dbReference type="SUPFAM" id="SSF50985">
    <property type="entry name" value="RCC1/BLIP-II"/>
    <property type="match status" value="2"/>
</dbReference>
<evidence type="ECO:0000256" key="2">
    <source>
        <dbReference type="SAM" id="MobiDB-lite"/>
    </source>
</evidence>
<dbReference type="Proteomes" id="UP000243876">
    <property type="component" value="Unassembled WGS sequence"/>
</dbReference>